<dbReference type="eggNOG" id="COG3741">
    <property type="taxonomic scope" value="Bacteria"/>
</dbReference>
<dbReference type="SUPFAM" id="SSF53187">
    <property type="entry name" value="Zn-dependent exopeptidases"/>
    <property type="match status" value="1"/>
</dbReference>
<proteinExistence type="predicted"/>
<evidence type="ECO:0000313" key="2">
    <source>
        <dbReference type="Proteomes" id="UP000001916"/>
    </source>
</evidence>
<dbReference type="InterPro" id="IPR007709">
    <property type="entry name" value="N-FG_amidohydro"/>
</dbReference>
<dbReference type="EMBL" id="CP002043">
    <property type="protein sequence ID" value="ADH65101.1"/>
    <property type="molecule type" value="Genomic_DNA"/>
</dbReference>
<dbReference type="Pfam" id="PF05013">
    <property type="entry name" value="FGase"/>
    <property type="match status" value="1"/>
</dbReference>
<organism evidence="1 2">
    <name type="scientific">Allomeiothermus silvanus (strain ATCC 700542 / DSM 9946 / NBRC 106475 / NCIMB 13440 / VI-R2)</name>
    <name type="common">Thermus silvanus</name>
    <dbReference type="NCBI Taxonomy" id="526227"/>
    <lineage>
        <taxon>Bacteria</taxon>
        <taxon>Thermotogati</taxon>
        <taxon>Deinococcota</taxon>
        <taxon>Deinococci</taxon>
        <taxon>Thermales</taxon>
        <taxon>Thermaceae</taxon>
        <taxon>Allomeiothermus</taxon>
    </lineage>
</organism>
<reference evidence="1 2" key="1">
    <citation type="journal article" date="2010" name="Stand. Genomic Sci.">
        <title>Complete genome sequence of Meiothermus silvanus type strain (VI-R2).</title>
        <authorList>
            <person name="Sikorski J."/>
            <person name="Tindall B.J."/>
            <person name="Lowry S."/>
            <person name="Lucas S."/>
            <person name="Nolan M."/>
            <person name="Copeland A."/>
            <person name="Glavina Del Rio T."/>
            <person name="Tice H."/>
            <person name="Cheng J.F."/>
            <person name="Han C."/>
            <person name="Pitluck S."/>
            <person name="Liolios K."/>
            <person name="Ivanova N."/>
            <person name="Mavromatis K."/>
            <person name="Mikhailova N."/>
            <person name="Pati A."/>
            <person name="Goodwin L."/>
            <person name="Chen A."/>
            <person name="Palaniappan K."/>
            <person name="Land M."/>
            <person name="Hauser L."/>
            <person name="Chang Y.J."/>
            <person name="Jeffries C.D."/>
            <person name="Rohde M."/>
            <person name="Goker M."/>
            <person name="Woyke T."/>
            <person name="Bristow J."/>
            <person name="Eisen J.A."/>
            <person name="Markowitz V."/>
            <person name="Hugenholtz P."/>
            <person name="Kyrpides N.C."/>
            <person name="Klenk H.P."/>
            <person name="Lapidus A."/>
        </authorList>
    </citation>
    <scope>NUCLEOTIDE SEQUENCE [LARGE SCALE GENOMIC DNA]</scope>
    <source>
        <strain evidence="2">ATCC 700542 / DSM 9946 / VI-R2</strain>
        <plasmid evidence="2">Plasmid pMESIL01</plasmid>
    </source>
</reference>
<geneLocation type="plasmid" evidence="1 2">
    <name>pMESIL01</name>
</geneLocation>
<evidence type="ECO:0000313" key="1">
    <source>
        <dbReference type="EMBL" id="ADH65101.1"/>
    </source>
</evidence>
<dbReference type="KEGG" id="msv:Mesil_3287"/>
<keyword evidence="1" id="KW-0614">Plasmid</keyword>
<sequence length="276" mass="31314">MKLPALVITPHSSFQVPAEVLAEMLGERFYDSLARQARLDWLFREGDPHTEVLFHTPEAHPLQAPFSRFVVDLNRDREEAGANGVIKLTDFEGRPLYPSGFALDAQKREERLRRYWDSFHAEIERMLRTHAIRLLVNGHSMQPTGPAIGPDAGKPRPGICLMAGTDAQGDPVASHSSLPKRVAREVLGLAQRHFAPVLRGQPTEAITLGEPWKSDQISQRYSDPARPRPVWGFGLEFNRALYLRYEDDQERPNDAMIRDLNAAFREFLAELMERLA</sequence>
<dbReference type="RefSeq" id="WP_013159623.1">
    <property type="nucleotide sequence ID" value="NC_014213.1"/>
</dbReference>
<name>D7BIU5_ALLS1</name>
<keyword evidence="2" id="KW-1185">Reference proteome</keyword>
<gene>
    <name evidence="1" type="ORF">Mesil_3287</name>
</gene>
<dbReference type="Gene3D" id="3.40.630.40">
    <property type="entry name" value="Zn-dependent exopeptidases"/>
    <property type="match status" value="1"/>
</dbReference>
<dbReference type="Proteomes" id="UP000001916">
    <property type="component" value="Plasmid pMESIL01"/>
</dbReference>
<dbReference type="AlphaFoldDB" id="D7BIU5"/>
<accession>D7BIU5</accession>
<protein>
    <submittedName>
        <fullName evidence="1">Glutamine synthetase catalytic region</fullName>
    </submittedName>
</protein>
<dbReference type="HOGENOM" id="CLU_1007640_0_0_0"/>